<dbReference type="GO" id="GO:0015658">
    <property type="term" value="F:branched-chain amino acid transmembrane transporter activity"/>
    <property type="evidence" value="ECO:0007669"/>
    <property type="project" value="TreeGrafter"/>
</dbReference>
<dbReference type="PROSITE" id="PS00211">
    <property type="entry name" value="ABC_TRANSPORTER_1"/>
    <property type="match status" value="1"/>
</dbReference>
<keyword evidence="4 8" id="KW-0067">ATP-binding</keyword>
<dbReference type="EMBL" id="LT670818">
    <property type="protein sequence ID" value="SHH67424.1"/>
    <property type="molecule type" value="Genomic_DNA"/>
</dbReference>
<dbReference type="InterPro" id="IPR027417">
    <property type="entry name" value="P-loop_NTPase"/>
</dbReference>
<dbReference type="InterPro" id="IPR052156">
    <property type="entry name" value="BCAA_Transport_ATP-bd_LivF"/>
</dbReference>
<organism evidence="8 9">
    <name type="scientific">Bradyrhizobium erythrophlei</name>
    <dbReference type="NCBI Taxonomy" id="1437360"/>
    <lineage>
        <taxon>Bacteria</taxon>
        <taxon>Pseudomonadati</taxon>
        <taxon>Pseudomonadota</taxon>
        <taxon>Alphaproteobacteria</taxon>
        <taxon>Hyphomicrobiales</taxon>
        <taxon>Nitrobacteraceae</taxon>
        <taxon>Bradyrhizobium</taxon>
    </lineage>
</organism>
<protein>
    <submittedName>
        <fullName evidence="8">Amino acid/amide ABC transporter ATP-binding protein 2, HAAT family</fullName>
    </submittedName>
</protein>
<dbReference type="GO" id="GO:0016887">
    <property type="term" value="F:ATP hydrolysis activity"/>
    <property type="evidence" value="ECO:0007669"/>
    <property type="project" value="InterPro"/>
</dbReference>
<dbReference type="InterPro" id="IPR017871">
    <property type="entry name" value="ABC_transporter-like_CS"/>
</dbReference>
<evidence type="ECO:0000256" key="6">
    <source>
        <dbReference type="ARBA" id="ARBA00024722"/>
    </source>
</evidence>
<evidence type="ECO:0000256" key="1">
    <source>
        <dbReference type="ARBA" id="ARBA00005417"/>
    </source>
</evidence>
<evidence type="ECO:0000259" key="7">
    <source>
        <dbReference type="PROSITE" id="PS50893"/>
    </source>
</evidence>
<keyword evidence="3" id="KW-0547">Nucleotide-binding</keyword>
<dbReference type="CDD" id="cd03224">
    <property type="entry name" value="ABC_TM1139_LivF_branched"/>
    <property type="match status" value="1"/>
</dbReference>
<reference evidence="8 9" key="1">
    <citation type="submission" date="2016-11" db="EMBL/GenBank/DDBJ databases">
        <authorList>
            <person name="Jaros S."/>
            <person name="Januszkiewicz K."/>
            <person name="Wedrychowicz H."/>
        </authorList>
    </citation>
    <scope>NUCLEOTIDE SEQUENCE [LARGE SCALE GENOMIC DNA]</scope>
    <source>
        <strain evidence="8 9">GAS242</strain>
    </source>
</reference>
<evidence type="ECO:0000256" key="2">
    <source>
        <dbReference type="ARBA" id="ARBA00022448"/>
    </source>
</evidence>
<dbReference type="Proteomes" id="UP000190675">
    <property type="component" value="Chromosome I"/>
</dbReference>
<name>A0A1M5UWW3_9BRAD</name>
<keyword evidence="5" id="KW-0029">Amino-acid transport</keyword>
<keyword evidence="2" id="KW-0813">Transport</keyword>
<feature type="domain" description="ABC transporter" evidence="7">
    <location>
        <begin position="6"/>
        <end position="237"/>
    </location>
</feature>
<dbReference type="SUPFAM" id="SSF52540">
    <property type="entry name" value="P-loop containing nucleoside triphosphate hydrolases"/>
    <property type="match status" value="1"/>
</dbReference>
<evidence type="ECO:0000313" key="8">
    <source>
        <dbReference type="EMBL" id="SHH67424.1"/>
    </source>
</evidence>
<gene>
    <name evidence="8" type="ORF">SAMN05444169_8715</name>
</gene>
<dbReference type="SMART" id="SM00382">
    <property type="entry name" value="AAA"/>
    <property type="match status" value="1"/>
</dbReference>
<dbReference type="InterPro" id="IPR003439">
    <property type="entry name" value="ABC_transporter-like_ATP-bd"/>
</dbReference>
<comment type="similarity">
    <text evidence="1">Belongs to the ABC transporter superfamily.</text>
</comment>
<dbReference type="Gene3D" id="3.40.50.300">
    <property type="entry name" value="P-loop containing nucleotide triphosphate hydrolases"/>
    <property type="match status" value="1"/>
</dbReference>
<sequence>MAPDALSLTNVHSYYGDSHILHGVSFSLAPGGVLALLGRNGAGKTTCISTIIGFLKPRDGEIRLFGEPIQGLSPERISHLGIGLVPQGRRIFPSLTVRENLVVAQQRGSTTDRPWNVERIYTMFPRLRERHAQIAGTLSGGELQMLAIGRALMGNPRVLLLDEPSEGLAPLIVAEVGRTIRRLKEEGQSIVLVEQNLQLALDVADQAVILNTGRCAFAGPAAGVLTNEDLIAQNLGVFHAQ</sequence>
<dbReference type="PANTHER" id="PTHR43820:SF2">
    <property type="entry name" value="ABC TRANSPORTER ATP-BINDING PROTEIN"/>
    <property type="match status" value="1"/>
</dbReference>
<dbReference type="Pfam" id="PF00005">
    <property type="entry name" value="ABC_tran"/>
    <property type="match status" value="1"/>
</dbReference>
<evidence type="ECO:0000313" key="9">
    <source>
        <dbReference type="Proteomes" id="UP000190675"/>
    </source>
</evidence>
<evidence type="ECO:0000256" key="5">
    <source>
        <dbReference type="ARBA" id="ARBA00022970"/>
    </source>
</evidence>
<proteinExistence type="inferred from homology"/>
<dbReference type="GO" id="GO:0015807">
    <property type="term" value="P:L-amino acid transport"/>
    <property type="evidence" value="ECO:0007669"/>
    <property type="project" value="TreeGrafter"/>
</dbReference>
<evidence type="ECO:0000256" key="4">
    <source>
        <dbReference type="ARBA" id="ARBA00022840"/>
    </source>
</evidence>
<comment type="function">
    <text evidence="6">Involved in beta-(1--&gt;2)glucan export. Transmembrane domains (TMD) form a pore in the inner membrane and the ATP-binding domain (NBD) is responsible for energy generation.</text>
</comment>
<accession>A0A1M5UWW3</accession>
<dbReference type="AlphaFoldDB" id="A0A1M5UWW3"/>
<dbReference type="PANTHER" id="PTHR43820">
    <property type="entry name" value="HIGH-AFFINITY BRANCHED-CHAIN AMINO ACID TRANSPORT ATP-BINDING PROTEIN LIVF"/>
    <property type="match status" value="1"/>
</dbReference>
<dbReference type="GO" id="GO:0005524">
    <property type="term" value="F:ATP binding"/>
    <property type="evidence" value="ECO:0007669"/>
    <property type="project" value="UniProtKB-KW"/>
</dbReference>
<evidence type="ECO:0000256" key="3">
    <source>
        <dbReference type="ARBA" id="ARBA00022741"/>
    </source>
</evidence>
<dbReference type="InterPro" id="IPR003593">
    <property type="entry name" value="AAA+_ATPase"/>
</dbReference>
<dbReference type="PROSITE" id="PS50893">
    <property type="entry name" value="ABC_TRANSPORTER_2"/>
    <property type="match status" value="1"/>
</dbReference>